<name>A0A9P0PCZ8_ACAOB</name>
<sequence length="57" mass="6482">MVVKNSRLHSRFRIPIKSIVKSETSVPINKNQDKLSLVIAAMETDFLFQSTAVEILH</sequence>
<reference evidence="1" key="1">
    <citation type="submission" date="2022-03" db="EMBL/GenBank/DDBJ databases">
        <authorList>
            <person name="Sayadi A."/>
        </authorList>
    </citation>
    <scope>NUCLEOTIDE SEQUENCE</scope>
</reference>
<organism evidence="1 2">
    <name type="scientific">Acanthoscelides obtectus</name>
    <name type="common">Bean weevil</name>
    <name type="synonym">Bruchus obtectus</name>
    <dbReference type="NCBI Taxonomy" id="200917"/>
    <lineage>
        <taxon>Eukaryota</taxon>
        <taxon>Metazoa</taxon>
        <taxon>Ecdysozoa</taxon>
        <taxon>Arthropoda</taxon>
        <taxon>Hexapoda</taxon>
        <taxon>Insecta</taxon>
        <taxon>Pterygota</taxon>
        <taxon>Neoptera</taxon>
        <taxon>Endopterygota</taxon>
        <taxon>Coleoptera</taxon>
        <taxon>Polyphaga</taxon>
        <taxon>Cucujiformia</taxon>
        <taxon>Chrysomeloidea</taxon>
        <taxon>Chrysomelidae</taxon>
        <taxon>Bruchinae</taxon>
        <taxon>Bruchini</taxon>
        <taxon>Acanthoscelides</taxon>
    </lineage>
</organism>
<dbReference type="EMBL" id="CAKOFQ010006860">
    <property type="protein sequence ID" value="CAH1977549.1"/>
    <property type="molecule type" value="Genomic_DNA"/>
</dbReference>
<evidence type="ECO:0000313" key="2">
    <source>
        <dbReference type="Proteomes" id="UP001152888"/>
    </source>
</evidence>
<protein>
    <submittedName>
        <fullName evidence="1">Uncharacterized protein</fullName>
    </submittedName>
</protein>
<gene>
    <name evidence="1" type="ORF">ACAOBT_LOCUS12723</name>
</gene>
<proteinExistence type="predicted"/>
<keyword evidence="2" id="KW-1185">Reference proteome</keyword>
<comment type="caution">
    <text evidence="1">The sequence shown here is derived from an EMBL/GenBank/DDBJ whole genome shotgun (WGS) entry which is preliminary data.</text>
</comment>
<evidence type="ECO:0000313" key="1">
    <source>
        <dbReference type="EMBL" id="CAH1977549.1"/>
    </source>
</evidence>
<dbReference type="AlphaFoldDB" id="A0A9P0PCZ8"/>
<dbReference type="Proteomes" id="UP001152888">
    <property type="component" value="Unassembled WGS sequence"/>
</dbReference>
<accession>A0A9P0PCZ8</accession>